<dbReference type="AlphaFoldDB" id="A0AAJ7XFS4"/>
<feature type="transmembrane region" description="Helical" evidence="11">
    <location>
        <begin position="270"/>
        <end position="291"/>
    </location>
</feature>
<evidence type="ECO:0000313" key="13">
    <source>
        <dbReference type="Proteomes" id="UP001318040"/>
    </source>
</evidence>
<dbReference type="Pfam" id="PF03402">
    <property type="entry name" value="V1R"/>
    <property type="match status" value="1"/>
</dbReference>
<accession>A0AAJ7XFS4</accession>
<dbReference type="GO" id="GO:0016503">
    <property type="term" value="F:pheromone receptor activity"/>
    <property type="evidence" value="ECO:0007669"/>
    <property type="project" value="InterPro"/>
</dbReference>
<gene>
    <name evidence="14" type="primary">LOC116955689</name>
</gene>
<keyword evidence="3 11" id="KW-1003">Cell membrane</keyword>
<evidence type="ECO:0000256" key="7">
    <source>
        <dbReference type="ARBA" id="ARBA00023040"/>
    </source>
</evidence>
<reference evidence="14" key="1">
    <citation type="submission" date="2025-08" db="UniProtKB">
        <authorList>
            <consortium name="RefSeq"/>
        </authorList>
    </citation>
    <scope>IDENTIFICATION</scope>
    <source>
        <tissue evidence="14">Sperm</tissue>
    </source>
</reference>
<keyword evidence="7 11" id="KW-0297">G-protein coupled receptor</keyword>
<dbReference type="InterPro" id="IPR004072">
    <property type="entry name" value="Vmron_rcpt_1"/>
</dbReference>
<sequence>MLLTVLFVVLTVLGVCGNSAVLAAFSQSRRPSPADLVVIGMSASHLLSSVFKNTPYVLASLDSLALSDGACKALLYTVNALRSCSLAFTVLLSALQLARVEPRGSPRLRRLTAALSRLLSGPRGGAVAAAARLVGATCAVCALTSAPLLAFDVRSRGDWRAGGFLHISGCVVTPSDGAAAFVEASNVLDVAALATLLAANALVLGFVLRHRRLVARNRGWAGGAGNAAALNAAKVIGCLMVMAFVCWGINVCMRFTVVQRLSAEWTSTQADVRAFFTSVYYSLSPFIIIFGRSSIRGKVARAVRRCPCICPHRTRVLRLAVVDGGTGNRVWPGVAAR</sequence>
<keyword evidence="9 11" id="KW-0675">Receptor</keyword>
<dbReference type="PANTHER" id="PTHR24062">
    <property type="entry name" value="VOMERONASAL TYPE-1 RECEPTOR"/>
    <property type="match status" value="1"/>
</dbReference>
<evidence type="ECO:0000256" key="6">
    <source>
        <dbReference type="ARBA" id="ARBA00022989"/>
    </source>
</evidence>
<dbReference type="GO" id="GO:0005886">
    <property type="term" value="C:plasma membrane"/>
    <property type="evidence" value="ECO:0007669"/>
    <property type="project" value="UniProtKB-SubCell"/>
</dbReference>
<evidence type="ECO:0000256" key="11">
    <source>
        <dbReference type="RuleBase" id="RU364061"/>
    </source>
</evidence>
<dbReference type="GeneID" id="116955689"/>
<dbReference type="KEGG" id="pmrn:116955689"/>
<dbReference type="GO" id="GO:0019236">
    <property type="term" value="P:response to pheromone"/>
    <property type="evidence" value="ECO:0007669"/>
    <property type="project" value="UniProtKB-KW"/>
</dbReference>
<keyword evidence="6 11" id="KW-1133">Transmembrane helix</keyword>
<feature type="signal peptide" evidence="12">
    <location>
        <begin position="1"/>
        <end position="17"/>
    </location>
</feature>
<evidence type="ECO:0000256" key="1">
    <source>
        <dbReference type="ARBA" id="ARBA00004651"/>
    </source>
</evidence>
<feature type="transmembrane region" description="Helical" evidence="11">
    <location>
        <begin position="126"/>
        <end position="150"/>
    </location>
</feature>
<dbReference type="SUPFAM" id="SSF81321">
    <property type="entry name" value="Family A G protein-coupled receptor-like"/>
    <property type="match status" value="1"/>
</dbReference>
<dbReference type="RefSeq" id="XP_032832836.1">
    <property type="nucleotide sequence ID" value="XM_032976945.1"/>
</dbReference>
<proteinExistence type="inferred from homology"/>
<keyword evidence="8 11" id="KW-0472">Membrane</keyword>
<keyword evidence="10 11" id="KW-0807">Transducer</keyword>
<evidence type="ECO:0000256" key="3">
    <source>
        <dbReference type="ARBA" id="ARBA00022475"/>
    </source>
</evidence>
<evidence type="ECO:0000256" key="8">
    <source>
        <dbReference type="ARBA" id="ARBA00023136"/>
    </source>
</evidence>
<organism evidence="13 14">
    <name type="scientific">Petromyzon marinus</name>
    <name type="common">Sea lamprey</name>
    <dbReference type="NCBI Taxonomy" id="7757"/>
    <lineage>
        <taxon>Eukaryota</taxon>
        <taxon>Metazoa</taxon>
        <taxon>Chordata</taxon>
        <taxon>Craniata</taxon>
        <taxon>Vertebrata</taxon>
        <taxon>Cyclostomata</taxon>
        <taxon>Hyperoartia</taxon>
        <taxon>Petromyzontiformes</taxon>
        <taxon>Petromyzontidae</taxon>
        <taxon>Petromyzon</taxon>
    </lineage>
</organism>
<evidence type="ECO:0000256" key="5">
    <source>
        <dbReference type="ARBA" id="ARBA00022692"/>
    </source>
</evidence>
<evidence type="ECO:0000256" key="2">
    <source>
        <dbReference type="ARBA" id="ARBA00010663"/>
    </source>
</evidence>
<protein>
    <recommendedName>
        <fullName evidence="11">Vomeronasal type-1 receptor</fullName>
    </recommendedName>
</protein>
<comment type="subcellular location">
    <subcellularLocation>
        <location evidence="1 11">Cell membrane</location>
        <topology evidence="1 11">Multi-pass membrane protein</topology>
    </subcellularLocation>
</comment>
<evidence type="ECO:0000256" key="4">
    <source>
        <dbReference type="ARBA" id="ARBA00022507"/>
    </source>
</evidence>
<keyword evidence="5 11" id="KW-0812">Transmembrane</keyword>
<comment type="caution">
    <text evidence="11">Lacks conserved residue(s) required for the propagation of feature annotation.</text>
</comment>
<evidence type="ECO:0000313" key="14">
    <source>
        <dbReference type="RefSeq" id="XP_032832836.1"/>
    </source>
</evidence>
<evidence type="ECO:0000256" key="9">
    <source>
        <dbReference type="ARBA" id="ARBA00023170"/>
    </source>
</evidence>
<feature type="transmembrane region" description="Helical" evidence="11">
    <location>
        <begin position="190"/>
        <end position="208"/>
    </location>
</feature>
<evidence type="ECO:0000256" key="12">
    <source>
        <dbReference type="SAM" id="SignalP"/>
    </source>
</evidence>
<name>A0AAJ7XFS4_PETMA</name>
<dbReference type="Proteomes" id="UP001318040">
    <property type="component" value="Chromosome 61"/>
</dbReference>
<keyword evidence="13" id="KW-1185">Reference proteome</keyword>
<evidence type="ECO:0000256" key="10">
    <source>
        <dbReference type="ARBA" id="ARBA00023224"/>
    </source>
</evidence>
<dbReference type="Gene3D" id="1.20.1070.10">
    <property type="entry name" value="Rhodopsin 7-helix transmembrane proteins"/>
    <property type="match status" value="1"/>
</dbReference>
<feature type="transmembrane region" description="Helical" evidence="11">
    <location>
        <begin position="229"/>
        <end position="250"/>
    </location>
</feature>
<comment type="similarity">
    <text evidence="2 11">Belongs to the G-protein coupled receptor 1 family.</text>
</comment>
<keyword evidence="12" id="KW-0732">Signal</keyword>
<keyword evidence="4 11" id="KW-0589">Pheromone response</keyword>
<feature type="chain" id="PRO_5042540752" description="Vomeronasal type-1 receptor" evidence="12">
    <location>
        <begin position="18"/>
        <end position="337"/>
    </location>
</feature>